<evidence type="ECO:0000256" key="3">
    <source>
        <dbReference type="ARBA" id="ARBA00022980"/>
    </source>
</evidence>
<dbReference type="PANTHER" id="PTHR11581">
    <property type="entry name" value="30S/40S RIBOSOMAL PROTEIN S4"/>
    <property type="match status" value="1"/>
</dbReference>
<keyword evidence="2 5" id="KW-0694">RNA-binding</keyword>
<evidence type="ECO:0000256" key="5">
    <source>
        <dbReference type="PROSITE-ProRule" id="PRU00182"/>
    </source>
</evidence>
<dbReference type="InterPro" id="IPR000876">
    <property type="entry name" value="Ribosomal_eS4"/>
</dbReference>
<dbReference type="InterPro" id="IPR013843">
    <property type="entry name" value="Ribosomal_eS4_N"/>
</dbReference>
<keyword evidence="1" id="KW-0699">rRNA-binding</keyword>
<dbReference type="GO" id="GO:0006412">
    <property type="term" value="P:translation"/>
    <property type="evidence" value="ECO:0007669"/>
    <property type="project" value="InterPro"/>
</dbReference>
<dbReference type="InterPro" id="IPR013845">
    <property type="entry name" value="Ribosomal_eS4_central_region"/>
</dbReference>
<evidence type="ECO:0000256" key="2">
    <source>
        <dbReference type="ARBA" id="ARBA00022884"/>
    </source>
</evidence>
<dbReference type="Proteomes" id="UP000011755">
    <property type="component" value="Unassembled WGS sequence"/>
</dbReference>
<feature type="domain" description="RNA-binding S4" evidence="7">
    <location>
        <begin position="30"/>
        <end position="72"/>
    </location>
</feature>
<dbReference type="VEuPathDB" id="AmoebaDB:EHI5A_206650"/>
<gene>
    <name evidence="9" type="ORF">EHI5A_206650</name>
</gene>
<dbReference type="Pfam" id="PF01479">
    <property type="entry name" value="S4"/>
    <property type="match status" value="1"/>
</dbReference>
<name>M2QD15_ENTHI</name>
<feature type="domain" description="Small ribosomal subunit protein eS4 N-terminal" evidence="8">
    <location>
        <begin position="1"/>
        <end position="20"/>
    </location>
</feature>
<reference evidence="9 10" key="1">
    <citation type="submission" date="2013-02" db="EMBL/GenBank/DDBJ databases">
        <authorList>
            <person name="Hannick L."/>
            <person name="Zafar N."/>
            <person name="Lorenzi H."/>
            <person name="Ali I.A."/>
            <person name="Petri W.P."/>
            <person name="Caler E."/>
        </authorList>
    </citation>
    <scope>NUCLEOTIDE SEQUENCE [LARGE SCALE GENOMIC DNA]</scope>
    <source>
        <strain evidence="9 10">KU27</strain>
    </source>
</reference>
<evidence type="ECO:0000256" key="4">
    <source>
        <dbReference type="ARBA" id="ARBA00023274"/>
    </source>
</evidence>
<accession>M2QD15</accession>
<keyword evidence="3 9" id="KW-0689">Ribosomal protein</keyword>
<dbReference type="OrthoDB" id="1109245at2759"/>
<dbReference type="EMBL" id="KB444391">
    <property type="protein sequence ID" value="EMD47134.1"/>
    <property type="molecule type" value="Genomic_DNA"/>
</dbReference>
<evidence type="ECO:0000259" key="6">
    <source>
        <dbReference type="Pfam" id="PF00900"/>
    </source>
</evidence>
<dbReference type="PROSITE" id="PS50889">
    <property type="entry name" value="S4"/>
    <property type="match status" value="1"/>
</dbReference>
<evidence type="ECO:0000256" key="1">
    <source>
        <dbReference type="ARBA" id="ARBA00022730"/>
    </source>
</evidence>
<evidence type="ECO:0000259" key="8">
    <source>
        <dbReference type="Pfam" id="PF08071"/>
    </source>
</evidence>
<dbReference type="Gene3D" id="3.10.290.10">
    <property type="entry name" value="RNA-binding S4 domain"/>
    <property type="match status" value="1"/>
</dbReference>
<dbReference type="Pfam" id="PF00900">
    <property type="entry name" value="Ribosomal_S4e"/>
    <property type="match status" value="1"/>
</dbReference>
<dbReference type="Pfam" id="PF08071">
    <property type="entry name" value="RS4NT"/>
    <property type="match status" value="1"/>
</dbReference>
<dbReference type="InterPro" id="IPR036986">
    <property type="entry name" value="S4_RNA-bd_sf"/>
</dbReference>
<dbReference type="GO" id="GO:0019843">
    <property type="term" value="F:rRNA binding"/>
    <property type="evidence" value="ECO:0007669"/>
    <property type="project" value="UniProtKB-KW"/>
</dbReference>
<dbReference type="GO" id="GO:0003735">
    <property type="term" value="F:structural constituent of ribosome"/>
    <property type="evidence" value="ECO:0007669"/>
    <property type="project" value="InterPro"/>
</dbReference>
<organism evidence="9 10">
    <name type="scientific">Entamoeba histolytica KU27</name>
    <dbReference type="NCBI Taxonomy" id="885311"/>
    <lineage>
        <taxon>Eukaryota</taxon>
        <taxon>Amoebozoa</taxon>
        <taxon>Evosea</taxon>
        <taxon>Archamoebae</taxon>
        <taxon>Mastigamoebida</taxon>
        <taxon>Entamoebidae</taxon>
        <taxon>Entamoeba</taxon>
    </lineage>
</organism>
<dbReference type="GO" id="GO:0022627">
    <property type="term" value="C:cytosolic small ribosomal subunit"/>
    <property type="evidence" value="ECO:0007669"/>
    <property type="project" value="TreeGrafter"/>
</dbReference>
<keyword evidence="4" id="KW-0687">Ribonucleoprotein</keyword>
<dbReference type="InterPro" id="IPR002942">
    <property type="entry name" value="S4_RNA-bd"/>
</dbReference>
<evidence type="ECO:0000259" key="7">
    <source>
        <dbReference type="Pfam" id="PF01479"/>
    </source>
</evidence>
<dbReference type="PANTHER" id="PTHR11581:SF0">
    <property type="entry name" value="SMALL RIBOSOMAL SUBUNIT PROTEIN ES4"/>
    <property type="match status" value="1"/>
</dbReference>
<proteinExistence type="predicted"/>
<feature type="domain" description="Small ribosomal subunit protein eS4 central region" evidence="6">
    <location>
        <begin position="77"/>
        <end position="103"/>
    </location>
</feature>
<dbReference type="AlphaFoldDB" id="M2QD15"/>
<dbReference type="FunFam" id="3.10.290.10:FF:000019">
    <property type="entry name" value="40S ribosomal protein S4"/>
    <property type="match status" value="1"/>
</dbReference>
<protein>
    <submittedName>
        <fullName evidence="9">40S ribosomal protein S4 X</fullName>
    </submittedName>
</protein>
<evidence type="ECO:0000313" key="10">
    <source>
        <dbReference type="Proteomes" id="UP000011755"/>
    </source>
</evidence>
<evidence type="ECO:0000313" key="9">
    <source>
        <dbReference type="EMBL" id="EMD47134.1"/>
    </source>
</evidence>
<sequence>MLSKLGGTFAPKPSHGPHGMKECLPLILILRNRLNYALNGREVTMIVKNRTIKIDGKIRTDTRYPVGFMDVLSIPRTKENFRLMYNTKRRFCLVPLTAEQAKVCFINLTKCI</sequence>